<accession>A0A1M6VYE1</accession>
<dbReference type="GO" id="GO:0005506">
    <property type="term" value="F:iron ion binding"/>
    <property type="evidence" value="ECO:0007669"/>
    <property type="project" value="UniProtKB-UniRule"/>
</dbReference>
<proteinExistence type="inferred from homology"/>
<keyword evidence="5 6" id="KW-0411">Iron-sulfur</keyword>
<keyword evidence="6" id="KW-1003">Cell membrane</keyword>
<evidence type="ECO:0000256" key="5">
    <source>
        <dbReference type="ARBA" id="ARBA00023014"/>
    </source>
</evidence>
<dbReference type="InterPro" id="IPR017896">
    <property type="entry name" value="4Fe4S_Fe-S-bd"/>
</dbReference>
<dbReference type="RefSeq" id="WP_072715990.1">
    <property type="nucleotide sequence ID" value="NZ_FRAU01000007.1"/>
</dbReference>
<feature type="binding site" evidence="6">
    <location>
        <position position="79"/>
    </location>
    <ligand>
        <name>[4Fe-4S] cluster</name>
        <dbReference type="ChEBI" id="CHEBI:49883"/>
        <label>1</label>
    </ligand>
</feature>
<protein>
    <recommendedName>
        <fullName evidence="6">NADH-quinone oxidoreductase subunit I</fullName>
        <ecNumber evidence="6">7.1.1.-</ecNumber>
    </recommendedName>
    <alternativeName>
        <fullName evidence="6">NADH dehydrogenase I subunit I</fullName>
    </alternativeName>
    <alternativeName>
        <fullName evidence="6">NDH-1 subunit I</fullName>
    </alternativeName>
</protein>
<evidence type="ECO:0000256" key="4">
    <source>
        <dbReference type="ARBA" id="ARBA00023004"/>
    </source>
</evidence>
<feature type="binding site" evidence="6">
    <location>
        <position position="119"/>
    </location>
    <ligand>
        <name>[4Fe-4S] cluster</name>
        <dbReference type="ChEBI" id="CHEBI:49883"/>
        <label>2</label>
    </ligand>
</feature>
<comment type="subcellular location">
    <subcellularLocation>
        <location evidence="6">Cell membrane</location>
        <topology evidence="6">Peripheral membrane protein</topology>
    </subcellularLocation>
</comment>
<evidence type="ECO:0000259" key="7">
    <source>
        <dbReference type="PROSITE" id="PS51379"/>
    </source>
</evidence>
<evidence type="ECO:0000256" key="1">
    <source>
        <dbReference type="ARBA" id="ARBA00022485"/>
    </source>
</evidence>
<dbReference type="NCBIfam" id="TIGR01971">
    <property type="entry name" value="NuoI"/>
    <property type="match status" value="1"/>
</dbReference>
<dbReference type="GO" id="GO:0051539">
    <property type="term" value="F:4 iron, 4 sulfur cluster binding"/>
    <property type="evidence" value="ECO:0007669"/>
    <property type="project" value="UniProtKB-KW"/>
</dbReference>
<keyword evidence="4 6" id="KW-0408">Iron</keyword>
<gene>
    <name evidence="6" type="primary">nuoI</name>
    <name evidence="8" type="ORF">SAMN04488087_2167</name>
</gene>
<keyword evidence="9" id="KW-1185">Reference proteome</keyword>
<dbReference type="GO" id="GO:0048038">
    <property type="term" value="F:quinone binding"/>
    <property type="evidence" value="ECO:0007669"/>
    <property type="project" value="UniProtKB-KW"/>
</dbReference>
<dbReference type="AlphaFoldDB" id="A0A1M6VYE1"/>
<feature type="binding site" evidence="6">
    <location>
        <position position="123"/>
    </location>
    <ligand>
        <name>[4Fe-4S] cluster</name>
        <dbReference type="ChEBI" id="CHEBI:49883"/>
        <label>1</label>
    </ligand>
</feature>
<dbReference type="EC" id="7.1.1.-" evidence="6"/>
<dbReference type="PANTHER" id="PTHR10849">
    <property type="entry name" value="NADH DEHYDROGENASE UBIQUINONE IRON-SULFUR PROTEIN 8, MITOCHONDRIAL"/>
    <property type="match status" value="1"/>
</dbReference>
<reference evidence="9" key="1">
    <citation type="submission" date="2016-11" db="EMBL/GenBank/DDBJ databases">
        <authorList>
            <person name="Varghese N."/>
            <person name="Submissions S."/>
        </authorList>
    </citation>
    <scope>NUCLEOTIDE SEQUENCE [LARGE SCALE GENOMIC DNA]</scope>
    <source>
        <strain evidence="9">DSM 22212</strain>
    </source>
</reference>
<dbReference type="SUPFAM" id="SSF54862">
    <property type="entry name" value="4Fe-4S ferredoxins"/>
    <property type="match status" value="1"/>
</dbReference>
<keyword evidence="6" id="KW-0520">NAD</keyword>
<comment type="function">
    <text evidence="6">NDH-1 shuttles electrons from NADH, via FMN and iron-sulfur (Fe-S) centers, to quinones in the respiratory chain. The immediate electron acceptor for the enzyme in this species is believed to be menaquinone. Couples the redox reaction to proton translocation (for every two electrons transferred, four hydrogen ions are translocated across the cytoplasmic membrane), and thus conserves the redox energy in a proton gradient.</text>
</comment>
<comment type="cofactor">
    <cofactor evidence="6">
        <name>[4Fe-4S] cluster</name>
        <dbReference type="ChEBI" id="CHEBI:49883"/>
    </cofactor>
    <text evidence="6">Binds 2 [4Fe-4S] clusters per subunit.</text>
</comment>
<keyword evidence="3" id="KW-0677">Repeat</keyword>
<sequence length="230" mass="27086">MPGKPANLASPNERRLNFWERLYLPAVVKGLAYTWRKMRSPLYTFQYPDEQWYPPDSYRGRPVLVEENGRPRCVACGLCARACPPLAISMQAREVEDPKEREPAWFEINMLRCIYCGYCEEVCPEEAIVMSKEYDLTFQSRDEAIFGLEKLLVPAERLKDRLEWLRQYKNPQHGQHWEFRKENNLHSLKDRPFLKWLLEEEGMEALERTHLRPEAPVAAERSWGGVRAAE</sequence>
<dbReference type="GO" id="GO:0050136">
    <property type="term" value="F:NADH dehydrogenase (quinone) (non-electrogenic) activity"/>
    <property type="evidence" value="ECO:0007669"/>
    <property type="project" value="UniProtKB-UniRule"/>
</dbReference>
<dbReference type="InterPro" id="IPR017900">
    <property type="entry name" value="4Fe4S_Fe_S_CS"/>
</dbReference>
<dbReference type="Gene3D" id="3.30.70.3270">
    <property type="match status" value="1"/>
</dbReference>
<comment type="subunit">
    <text evidence="6">NDH-1 is composed of 14 different subunits. Subunits NuoA, H, J, K, L, M, N constitute the membrane sector of the complex.</text>
</comment>
<feature type="domain" description="4Fe-4S ferredoxin-type" evidence="7">
    <location>
        <begin position="60"/>
        <end position="93"/>
    </location>
</feature>
<feature type="domain" description="4Fe-4S ferredoxin-type" evidence="7">
    <location>
        <begin position="104"/>
        <end position="133"/>
    </location>
</feature>
<feature type="binding site" evidence="6">
    <location>
        <position position="116"/>
    </location>
    <ligand>
        <name>[4Fe-4S] cluster</name>
        <dbReference type="ChEBI" id="CHEBI:49883"/>
        <label>2</label>
    </ligand>
</feature>
<organism evidence="8 9">
    <name type="scientific">Rhodothermus profundi</name>
    <dbReference type="NCBI Taxonomy" id="633813"/>
    <lineage>
        <taxon>Bacteria</taxon>
        <taxon>Pseudomonadati</taxon>
        <taxon>Rhodothermota</taxon>
        <taxon>Rhodothermia</taxon>
        <taxon>Rhodothermales</taxon>
        <taxon>Rhodothermaceae</taxon>
        <taxon>Rhodothermus</taxon>
    </lineage>
</organism>
<dbReference type="STRING" id="633813.SAMN04488087_2167"/>
<evidence type="ECO:0000256" key="6">
    <source>
        <dbReference type="HAMAP-Rule" id="MF_01351"/>
    </source>
</evidence>
<feature type="binding site" evidence="6">
    <location>
        <position position="83"/>
    </location>
    <ligand>
        <name>[4Fe-4S] cluster</name>
        <dbReference type="ChEBI" id="CHEBI:49883"/>
        <label>2</label>
    </ligand>
</feature>
<keyword evidence="6" id="KW-1278">Translocase</keyword>
<evidence type="ECO:0000313" key="8">
    <source>
        <dbReference type="EMBL" id="SHK86500.1"/>
    </source>
</evidence>
<dbReference type="Pfam" id="PF12838">
    <property type="entry name" value="Fer4_7"/>
    <property type="match status" value="1"/>
</dbReference>
<dbReference type="EMBL" id="FRAU01000007">
    <property type="protein sequence ID" value="SHK86500.1"/>
    <property type="molecule type" value="Genomic_DNA"/>
</dbReference>
<evidence type="ECO:0000256" key="2">
    <source>
        <dbReference type="ARBA" id="ARBA00022723"/>
    </source>
</evidence>
<dbReference type="OrthoDB" id="9808559at2"/>
<keyword evidence="6" id="KW-0874">Quinone</keyword>
<comment type="catalytic activity">
    <reaction evidence="6">
        <text>a quinone + NADH + 5 H(+)(in) = a quinol + NAD(+) + 4 H(+)(out)</text>
        <dbReference type="Rhea" id="RHEA:57888"/>
        <dbReference type="ChEBI" id="CHEBI:15378"/>
        <dbReference type="ChEBI" id="CHEBI:24646"/>
        <dbReference type="ChEBI" id="CHEBI:57540"/>
        <dbReference type="ChEBI" id="CHEBI:57945"/>
        <dbReference type="ChEBI" id="CHEBI:132124"/>
    </reaction>
</comment>
<feature type="binding site" evidence="6">
    <location>
        <position position="73"/>
    </location>
    <ligand>
        <name>[4Fe-4S] cluster</name>
        <dbReference type="ChEBI" id="CHEBI:49883"/>
        <label>1</label>
    </ligand>
</feature>
<keyword evidence="1 6" id="KW-0004">4Fe-4S</keyword>
<evidence type="ECO:0000313" key="9">
    <source>
        <dbReference type="Proteomes" id="UP000185812"/>
    </source>
</evidence>
<dbReference type="PROSITE" id="PS51379">
    <property type="entry name" value="4FE4S_FER_2"/>
    <property type="match status" value="2"/>
</dbReference>
<dbReference type="Proteomes" id="UP000185812">
    <property type="component" value="Unassembled WGS sequence"/>
</dbReference>
<dbReference type="PROSITE" id="PS00198">
    <property type="entry name" value="4FE4S_FER_1"/>
    <property type="match status" value="1"/>
</dbReference>
<feature type="binding site" evidence="6">
    <location>
        <position position="113"/>
    </location>
    <ligand>
        <name>[4Fe-4S] cluster</name>
        <dbReference type="ChEBI" id="CHEBI:49883"/>
        <label>2</label>
    </ligand>
</feature>
<feature type="binding site" evidence="6">
    <location>
        <position position="76"/>
    </location>
    <ligand>
        <name>[4Fe-4S] cluster</name>
        <dbReference type="ChEBI" id="CHEBI:49883"/>
        <label>1</label>
    </ligand>
</feature>
<dbReference type="GO" id="GO:0005886">
    <property type="term" value="C:plasma membrane"/>
    <property type="evidence" value="ECO:0007669"/>
    <property type="project" value="UniProtKB-SubCell"/>
</dbReference>
<keyword evidence="6" id="KW-0472">Membrane</keyword>
<keyword evidence="2 6" id="KW-0479">Metal-binding</keyword>
<name>A0A1M6VYE1_9BACT</name>
<dbReference type="HAMAP" id="MF_01351">
    <property type="entry name" value="NDH1_NuoI"/>
    <property type="match status" value="1"/>
</dbReference>
<evidence type="ECO:0000256" key="3">
    <source>
        <dbReference type="ARBA" id="ARBA00022737"/>
    </source>
</evidence>
<comment type="similarity">
    <text evidence="6">Belongs to the complex I 23 kDa subunit family.</text>
</comment>
<dbReference type="InterPro" id="IPR010226">
    <property type="entry name" value="NADH_quinone_OxRdtase_chainI"/>
</dbReference>